<sequence>AKLWNNNARYVIIDDFLFLRNNGSKPCIILLNKSVNPYNFESEKFLKELYKNCLIIKLESFNLRKKNEEGNLTNQFLLDGGTETISYFDGLENENKLILTLEDF</sequence>
<gene>
    <name evidence="1" type="ORF">GMARGA_LOCUS44026</name>
</gene>
<feature type="non-terminal residue" evidence="1">
    <location>
        <position position="1"/>
    </location>
</feature>
<organism evidence="1 2">
    <name type="scientific">Gigaspora margarita</name>
    <dbReference type="NCBI Taxonomy" id="4874"/>
    <lineage>
        <taxon>Eukaryota</taxon>
        <taxon>Fungi</taxon>
        <taxon>Fungi incertae sedis</taxon>
        <taxon>Mucoromycota</taxon>
        <taxon>Glomeromycotina</taxon>
        <taxon>Glomeromycetes</taxon>
        <taxon>Diversisporales</taxon>
        <taxon>Gigasporaceae</taxon>
        <taxon>Gigaspora</taxon>
    </lineage>
</organism>
<comment type="caution">
    <text evidence="1">The sequence shown here is derived from an EMBL/GenBank/DDBJ whole genome shotgun (WGS) entry which is preliminary data.</text>
</comment>
<name>A0ABN7XKE8_GIGMA</name>
<evidence type="ECO:0000313" key="2">
    <source>
        <dbReference type="Proteomes" id="UP000789901"/>
    </source>
</evidence>
<evidence type="ECO:0000313" key="1">
    <source>
        <dbReference type="EMBL" id="CAG8855205.1"/>
    </source>
</evidence>
<keyword evidence="2" id="KW-1185">Reference proteome</keyword>
<protein>
    <submittedName>
        <fullName evidence="1">42099_t:CDS:1</fullName>
    </submittedName>
</protein>
<feature type="non-terminal residue" evidence="1">
    <location>
        <position position="104"/>
    </location>
</feature>
<proteinExistence type="predicted"/>
<accession>A0ABN7XKE8</accession>
<reference evidence="1 2" key="1">
    <citation type="submission" date="2021-06" db="EMBL/GenBank/DDBJ databases">
        <authorList>
            <person name="Kallberg Y."/>
            <person name="Tangrot J."/>
            <person name="Rosling A."/>
        </authorList>
    </citation>
    <scope>NUCLEOTIDE SEQUENCE [LARGE SCALE GENOMIC DNA]</scope>
    <source>
        <strain evidence="1 2">120-4 pot B 10/14</strain>
    </source>
</reference>
<dbReference type="EMBL" id="CAJVQB010146880">
    <property type="protein sequence ID" value="CAG8855205.1"/>
    <property type="molecule type" value="Genomic_DNA"/>
</dbReference>
<dbReference type="Proteomes" id="UP000789901">
    <property type="component" value="Unassembled WGS sequence"/>
</dbReference>